<keyword evidence="1" id="KW-0472">Membrane</keyword>
<feature type="transmembrane region" description="Helical" evidence="1">
    <location>
        <begin position="151"/>
        <end position="172"/>
    </location>
</feature>
<proteinExistence type="predicted"/>
<dbReference type="STRING" id="1278311.GCA_000428705_00069"/>
<evidence type="ECO:0000256" key="1">
    <source>
        <dbReference type="SAM" id="Phobius"/>
    </source>
</evidence>
<evidence type="ECO:0000313" key="3">
    <source>
        <dbReference type="Proteomes" id="UP000289841"/>
    </source>
</evidence>
<sequence>MILNVLALTLLILLTIISFYMIKKDYLSNEKILKGIALFLLIYKSIDVLSGMVVGKYTKYPVEFSAVFYFFFPIVILTNKKELLGAATTGAFISGLGYLVTLVFNINNMVNTHKALNIMPGFILGMLSHSILYFLSVLYMTKYKFNYRDEVLKINIITFIIAIHALFMANFIDYEGTYRFIYLLLSADAIPFFQSSIVLMIIYYPFVLIIYNLAIIFFYRVNKFLYNSYNQKKIYGAEEHYVWCSFFLFMYCVMHNSSV</sequence>
<feature type="transmembrane region" description="Helical" evidence="1">
    <location>
        <begin position="84"/>
        <end position="106"/>
    </location>
</feature>
<feature type="transmembrane region" description="Helical" evidence="1">
    <location>
        <begin position="6"/>
        <end position="23"/>
    </location>
</feature>
<feature type="transmembrane region" description="Helical" evidence="1">
    <location>
        <begin position="60"/>
        <end position="77"/>
    </location>
</feature>
<feature type="transmembrane region" description="Helical" evidence="1">
    <location>
        <begin position="118"/>
        <end position="139"/>
    </location>
</feature>
<dbReference type="EMBL" id="LR215048">
    <property type="protein sequence ID" value="VEU80988.1"/>
    <property type="molecule type" value="Genomic_DNA"/>
</dbReference>
<evidence type="ECO:0000313" key="2">
    <source>
        <dbReference type="EMBL" id="VEU80988.1"/>
    </source>
</evidence>
<organism evidence="2 3">
    <name type="scientific">Haploplasma axanthum</name>
    <name type="common">Acholeplasma axanthum</name>
    <dbReference type="NCBI Taxonomy" id="29552"/>
    <lineage>
        <taxon>Bacteria</taxon>
        <taxon>Bacillati</taxon>
        <taxon>Mycoplasmatota</taxon>
        <taxon>Mollicutes</taxon>
        <taxon>Acholeplasmatales</taxon>
        <taxon>Acholeplasmataceae</taxon>
        <taxon>Haploplasma</taxon>
    </lineage>
</organism>
<gene>
    <name evidence="2" type="ORF">NCTC10138_01377</name>
</gene>
<protein>
    <submittedName>
        <fullName evidence="2">Uncharacterized protein</fullName>
    </submittedName>
</protein>
<dbReference type="KEGG" id="aaxa:NCTC10138_01377"/>
<keyword evidence="1" id="KW-1133">Transmembrane helix</keyword>
<keyword evidence="1" id="KW-0812">Transmembrane</keyword>
<keyword evidence="3" id="KW-1185">Reference proteome</keyword>
<dbReference type="AlphaFoldDB" id="A0A449BEX9"/>
<accession>A0A449BEX9</accession>
<feature type="transmembrane region" description="Helical" evidence="1">
    <location>
        <begin position="35"/>
        <end position="54"/>
    </location>
</feature>
<name>A0A449BEX9_HAPAX</name>
<feature type="transmembrane region" description="Helical" evidence="1">
    <location>
        <begin position="192"/>
        <end position="219"/>
    </location>
</feature>
<feature type="transmembrane region" description="Helical" evidence="1">
    <location>
        <begin position="240"/>
        <end position="258"/>
    </location>
</feature>
<dbReference type="Proteomes" id="UP000289841">
    <property type="component" value="Chromosome"/>
</dbReference>
<reference evidence="2 3" key="1">
    <citation type="submission" date="2019-01" db="EMBL/GenBank/DDBJ databases">
        <authorList>
            <consortium name="Pathogen Informatics"/>
        </authorList>
    </citation>
    <scope>NUCLEOTIDE SEQUENCE [LARGE SCALE GENOMIC DNA]</scope>
    <source>
        <strain evidence="2 3">NCTC10138</strain>
    </source>
</reference>